<accession>A0ABR8AQJ4</accession>
<protein>
    <recommendedName>
        <fullName evidence="3">Transposase</fullName>
    </recommendedName>
</protein>
<comment type="caution">
    <text evidence="1">The sequence shown here is derived from an EMBL/GenBank/DDBJ whole genome shotgun (WGS) entry which is preliminary data.</text>
</comment>
<sequence>MVGALRYQEHRSITKIHQQLCSQGVCIGEHSVTHLLNRYDQLLAAWLNDQSRLKLKKHVRGICQIEHSVIDSDEPFTQIVHGYCLAVRGSLTNDGRPPLDSSGLKLLECLSLIEVKWLKKGLAQSKGDNSRFFPDTNSCT</sequence>
<evidence type="ECO:0000313" key="1">
    <source>
        <dbReference type="EMBL" id="MBD2200857.1"/>
    </source>
</evidence>
<dbReference type="Proteomes" id="UP000658514">
    <property type="component" value="Unassembled WGS sequence"/>
</dbReference>
<name>A0ABR8AQJ4_9CYAN</name>
<dbReference type="RefSeq" id="WP_190552121.1">
    <property type="nucleotide sequence ID" value="NZ_JACJQH010000122.1"/>
</dbReference>
<evidence type="ECO:0008006" key="3">
    <source>
        <dbReference type="Google" id="ProtNLM"/>
    </source>
</evidence>
<evidence type="ECO:0000313" key="2">
    <source>
        <dbReference type="Proteomes" id="UP000658514"/>
    </source>
</evidence>
<gene>
    <name evidence="1" type="ORF">H6G24_36360</name>
</gene>
<proteinExistence type="predicted"/>
<keyword evidence="2" id="KW-1185">Reference proteome</keyword>
<reference evidence="1 2" key="1">
    <citation type="journal article" date="2020" name="ISME J.">
        <title>Comparative genomics reveals insights into cyanobacterial evolution and habitat adaptation.</title>
        <authorList>
            <person name="Chen M.Y."/>
            <person name="Teng W.K."/>
            <person name="Zhao L."/>
            <person name="Hu C.X."/>
            <person name="Zhou Y.K."/>
            <person name="Han B.P."/>
            <person name="Song L.R."/>
            <person name="Shu W.S."/>
        </authorList>
    </citation>
    <scope>NUCLEOTIDE SEQUENCE [LARGE SCALE GENOMIC DNA]</scope>
    <source>
        <strain evidence="1 2">FACHB-288</strain>
    </source>
</reference>
<organism evidence="1 2">
    <name type="scientific">Calothrix parietina FACHB-288</name>
    <dbReference type="NCBI Taxonomy" id="2692896"/>
    <lineage>
        <taxon>Bacteria</taxon>
        <taxon>Bacillati</taxon>
        <taxon>Cyanobacteriota</taxon>
        <taxon>Cyanophyceae</taxon>
        <taxon>Nostocales</taxon>
        <taxon>Calotrichaceae</taxon>
        <taxon>Calothrix</taxon>
    </lineage>
</organism>
<dbReference type="EMBL" id="JACJQH010000122">
    <property type="protein sequence ID" value="MBD2200857.1"/>
    <property type="molecule type" value="Genomic_DNA"/>
</dbReference>